<gene>
    <name evidence="1" type="ORF">D3876_00350</name>
</gene>
<reference evidence="1 2" key="1">
    <citation type="submission" date="2018-09" db="EMBL/GenBank/DDBJ databases">
        <authorList>
            <person name="Zhu H."/>
        </authorList>
    </citation>
    <scope>NUCLEOTIDE SEQUENCE [LARGE SCALE GENOMIC DNA]</scope>
    <source>
        <strain evidence="1 2">K2R01-6</strain>
    </source>
</reference>
<organism evidence="1 2">
    <name type="scientific">Sphingomonas cavernae</name>
    <dbReference type="NCBI Taxonomy" id="2320861"/>
    <lineage>
        <taxon>Bacteria</taxon>
        <taxon>Pseudomonadati</taxon>
        <taxon>Pseudomonadota</taxon>
        <taxon>Alphaproteobacteria</taxon>
        <taxon>Sphingomonadales</taxon>
        <taxon>Sphingomonadaceae</taxon>
        <taxon>Sphingomonas</taxon>
    </lineage>
</organism>
<keyword evidence="2" id="KW-1185">Reference proteome</keyword>
<sequence length="61" mass="6844">MVPSDDSDYFLRREREERIAAACATHPAARSVHLDMANRYLARASASIAGARRLRRGLSTR</sequence>
<name>A0A418WNR4_9SPHN</name>
<dbReference type="EMBL" id="QYUM01000002">
    <property type="protein sequence ID" value="RJF92878.1"/>
    <property type="molecule type" value="Genomic_DNA"/>
</dbReference>
<evidence type="ECO:0000313" key="1">
    <source>
        <dbReference type="EMBL" id="RJF92878.1"/>
    </source>
</evidence>
<dbReference type="AlphaFoldDB" id="A0A418WNR4"/>
<comment type="caution">
    <text evidence="1">The sequence shown here is derived from an EMBL/GenBank/DDBJ whole genome shotgun (WGS) entry which is preliminary data.</text>
</comment>
<dbReference type="Proteomes" id="UP000286100">
    <property type="component" value="Unassembled WGS sequence"/>
</dbReference>
<protein>
    <submittedName>
        <fullName evidence="1">Uncharacterized protein</fullName>
    </submittedName>
</protein>
<evidence type="ECO:0000313" key="2">
    <source>
        <dbReference type="Proteomes" id="UP000286100"/>
    </source>
</evidence>
<accession>A0A418WNR4</accession>
<proteinExistence type="predicted"/>